<dbReference type="InterPro" id="IPR027417">
    <property type="entry name" value="P-loop_NTPase"/>
</dbReference>
<evidence type="ECO:0000313" key="1">
    <source>
        <dbReference type="EMBL" id="KAF0307725.1"/>
    </source>
</evidence>
<organism evidence="1 2">
    <name type="scientific">Amphibalanus amphitrite</name>
    <name type="common">Striped barnacle</name>
    <name type="synonym">Balanus amphitrite</name>
    <dbReference type="NCBI Taxonomy" id="1232801"/>
    <lineage>
        <taxon>Eukaryota</taxon>
        <taxon>Metazoa</taxon>
        <taxon>Ecdysozoa</taxon>
        <taxon>Arthropoda</taxon>
        <taxon>Crustacea</taxon>
        <taxon>Multicrustacea</taxon>
        <taxon>Cirripedia</taxon>
        <taxon>Thoracica</taxon>
        <taxon>Thoracicalcarea</taxon>
        <taxon>Balanomorpha</taxon>
        <taxon>Balanoidea</taxon>
        <taxon>Balanidae</taxon>
        <taxon>Amphibalaninae</taxon>
        <taxon>Amphibalanus</taxon>
    </lineage>
</organism>
<dbReference type="Proteomes" id="UP000440578">
    <property type="component" value="Unassembled WGS sequence"/>
</dbReference>
<proteinExistence type="predicted"/>
<gene>
    <name evidence="1" type="ORF">FJT64_020989</name>
</gene>
<dbReference type="AlphaFoldDB" id="A0A6A4WLI6"/>
<dbReference type="Gene3D" id="3.40.50.300">
    <property type="entry name" value="P-loop containing nucleotide triphosphate hydrolases"/>
    <property type="match status" value="1"/>
</dbReference>
<keyword evidence="2" id="KW-1185">Reference proteome</keyword>
<sequence>MKQKKKPDEETAEEEKHQETLTRHVSVIYEQVSRTQKIFSAKELVQTMDAKLDAMTFTMQRYVPDFIVSNGLLMDDAVYTISEGASFETEVMFQMSALRAVTDWNLTSAWWRPVLATNEHWERAALLVRRLVGLQRHWVRLHQLVATDVVDTPPAFAKLSSIFCGLTSRLQQEPRLCAHDFSQLLEELRLADSIVSECLTEAGPYVEQVVRGQKRWSADQGVPTVLPGDMERQLRVQAEQEGFVLSSEQLDWLVSLHEHLTEHRVAVVTGEPGSGKSTLLGLLRAAKQQILAGSIDDVYLSNGAARVIERVLVGPRRLERLVVSARLMGTLPMVEEWLIIDHDWPSVEEVLMALDTSRGAEPQPGAGAGDD</sequence>
<comment type="caution">
    <text evidence="1">The sequence shown here is derived from an EMBL/GenBank/DDBJ whole genome shotgun (WGS) entry which is preliminary data.</text>
</comment>
<protein>
    <submittedName>
        <fullName evidence="1">Uncharacterized protein</fullName>
    </submittedName>
</protein>
<reference evidence="1 2" key="1">
    <citation type="submission" date="2019-07" db="EMBL/GenBank/DDBJ databases">
        <title>Draft genome assembly of a fouling barnacle, Amphibalanus amphitrite (Darwin, 1854): The first reference genome for Thecostraca.</title>
        <authorList>
            <person name="Kim W."/>
        </authorList>
    </citation>
    <scope>NUCLEOTIDE SEQUENCE [LARGE SCALE GENOMIC DNA]</scope>
    <source>
        <strain evidence="1">SNU_AA5</strain>
        <tissue evidence="1">Soma without cirri and trophi</tissue>
    </source>
</reference>
<name>A0A6A4WLI6_AMPAM</name>
<accession>A0A6A4WLI6</accession>
<dbReference type="SUPFAM" id="SSF52540">
    <property type="entry name" value="P-loop containing nucleoside triphosphate hydrolases"/>
    <property type="match status" value="1"/>
</dbReference>
<evidence type="ECO:0000313" key="2">
    <source>
        <dbReference type="Proteomes" id="UP000440578"/>
    </source>
</evidence>
<dbReference type="EMBL" id="VIIS01000546">
    <property type="protein sequence ID" value="KAF0307725.1"/>
    <property type="molecule type" value="Genomic_DNA"/>
</dbReference>